<feature type="compositionally biased region" description="Low complexity" evidence="1">
    <location>
        <begin position="8"/>
        <end position="17"/>
    </location>
</feature>
<dbReference type="Gene3D" id="1.10.10.10">
    <property type="entry name" value="Winged helix-like DNA-binding domain superfamily/Winged helix DNA-binding domain"/>
    <property type="match status" value="1"/>
</dbReference>
<dbReference type="RefSeq" id="WP_404991035.1">
    <property type="nucleotide sequence ID" value="NZ_CP002581.1"/>
</dbReference>
<dbReference type="Proteomes" id="UP000031838">
    <property type="component" value="Chromosome 2"/>
</dbReference>
<protein>
    <submittedName>
        <fullName evidence="3">Putative transcriptional regulator, ModE family</fullName>
    </submittedName>
</protein>
<organism evidence="3 4">
    <name type="scientific">Burkholderia plantarii</name>
    <dbReference type="NCBI Taxonomy" id="41899"/>
    <lineage>
        <taxon>Bacteria</taxon>
        <taxon>Pseudomonadati</taxon>
        <taxon>Pseudomonadota</taxon>
        <taxon>Betaproteobacteria</taxon>
        <taxon>Burkholderiales</taxon>
        <taxon>Burkholderiaceae</taxon>
        <taxon>Burkholderia</taxon>
    </lineage>
</organism>
<gene>
    <name evidence="3" type="ORF">BGL_2c07290</name>
</gene>
<evidence type="ECO:0000259" key="2">
    <source>
        <dbReference type="Pfam" id="PF00126"/>
    </source>
</evidence>
<dbReference type="InterPro" id="IPR036390">
    <property type="entry name" value="WH_DNA-bd_sf"/>
</dbReference>
<proteinExistence type="predicted"/>
<dbReference type="SUPFAM" id="SSF46785">
    <property type="entry name" value="Winged helix' DNA-binding domain"/>
    <property type="match status" value="1"/>
</dbReference>
<sequence length="137" mass="14624">MLARMTKPAASSSDTASPPAPVGAPQVHFRMRIRRGDTVALGPGKVTLLEAVHEHGSISAAARHLGMSYRRAWLLIDELNRSLRSPATHSEQGGASGGGCTLTPVGESIVALYREIEDEAQRHCAKQIAALTEMMQP</sequence>
<feature type="region of interest" description="Disordered" evidence="1">
    <location>
        <begin position="1"/>
        <end position="26"/>
    </location>
</feature>
<dbReference type="AlphaFoldDB" id="A0A0B6RZK4"/>
<evidence type="ECO:0000256" key="1">
    <source>
        <dbReference type="SAM" id="MobiDB-lite"/>
    </source>
</evidence>
<dbReference type="PANTHER" id="PTHR30432">
    <property type="entry name" value="TRANSCRIPTIONAL REGULATOR MODE"/>
    <property type="match status" value="1"/>
</dbReference>
<evidence type="ECO:0000313" key="3">
    <source>
        <dbReference type="EMBL" id="AJK48813.1"/>
    </source>
</evidence>
<accession>A0A0B6RZK4</accession>
<dbReference type="InterPro" id="IPR051815">
    <property type="entry name" value="Molybdate_resp_trans_reg"/>
</dbReference>
<reference evidence="3 4" key="2">
    <citation type="journal article" date="2016" name="Appl. Microbiol. Biotechnol.">
        <title>Mutations improving production and secretion of extracellular lipase by Burkholderia glumae PG1.</title>
        <authorList>
            <person name="Knapp A."/>
            <person name="Voget S."/>
            <person name="Gao R."/>
            <person name="Zaburannyi N."/>
            <person name="Krysciak D."/>
            <person name="Breuer M."/>
            <person name="Hauer B."/>
            <person name="Streit W.R."/>
            <person name="Muller R."/>
            <person name="Daniel R."/>
            <person name="Jaeger K.E."/>
        </authorList>
    </citation>
    <scope>NUCLEOTIDE SEQUENCE [LARGE SCALE GENOMIC DNA]</scope>
    <source>
        <strain evidence="3 4">PG1</strain>
    </source>
</reference>
<dbReference type="Pfam" id="PF00126">
    <property type="entry name" value="HTH_1"/>
    <property type="match status" value="1"/>
</dbReference>
<dbReference type="PANTHER" id="PTHR30432:SF1">
    <property type="entry name" value="DNA-BINDING TRANSCRIPTIONAL DUAL REGULATOR MODE"/>
    <property type="match status" value="1"/>
</dbReference>
<name>A0A0B6RZK4_BURPL</name>
<feature type="domain" description="HTH lysR-type" evidence="2">
    <location>
        <begin position="47"/>
        <end position="107"/>
    </location>
</feature>
<keyword evidence="4" id="KW-1185">Reference proteome</keyword>
<dbReference type="InterPro" id="IPR036388">
    <property type="entry name" value="WH-like_DNA-bd_sf"/>
</dbReference>
<dbReference type="HOGENOM" id="CLU_125440_1_1_4"/>
<dbReference type="InterPro" id="IPR000847">
    <property type="entry name" value="LysR_HTH_N"/>
</dbReference>
<dbReference type="EMBL" id="CP002581">
    <property type="protein sequence ID" value="AJK48813.1"/>
    <property type="molecule type" value="Genomic_DNA"/>
</dbReference>
<evidence type="ECO:0000313" key="4">
    <source>
        <dbReference type="Proteomes" id="UP000031838"/>
    </source>
</evidence>
<dbReference type="GO" id="GO:0003700">
    <property type="term" value="F:DNA-binding transcription factor activity"/>
    <property type="evidence" value="ECO:0007669"/>
    <property type="project" value="InterPro"/>
</dbReference>
<reference evidence="4" key="1">
    <citation type="submission" date="2011-03" db="EMBL/GenBank/DDBJ databases">
        <authorList>
            <person name="Voget S."/>
            <person name="Streit W.R."/>
            <person name="Jaeger K.E."/>
            <person name="Daniel R."/>
        </authorList>
    </citation>
    <scope>NUCLEOTIDE SEQUENCE [LARGE SCALE GENOMIC DNA]</scope>
    <source>
        <strain evidence="4">PG1</strain>
    </source>
</reference>
<dbReference type="KEGG" id="bgp:BGL_2c07290"/>